<comment type="similarity">
    <text evidence="2 10">Belongs to the 'phage' integrase family. XerC subfamily.</text>
</comment>
<name>A0A347WKG5_9LACT</name>
<keyword evidence="7 10" id="KW-0238">DNA-binding</keyword>
<feature type="active site" evidence="10">
    <location>
        <position position="272"/>
    </location>
</feature>
<dbReference type="NCBIfam" id="NF040815">
    <property type="entry name" value="recomb_XerA_Arch"/>
    <property type="match status" value="1"/>
</dbReference>
<dbReference type="NCBIfam" id="TIGR02224">
    <property type="entry name" value="recomb_XerC"/>
    <property type="match status" value="1"/>
</dbReference>
<dbReference type="SUPFAM" id="SSF56349">
    <property type="entry name" value="DNA breaking-rejoining enzymes"/>
    <property type="match status" value="1"/>
</dbReference>
<feature type="active site" evidence="10">
    <location>
        <position position="149"/>
    </location>
</feature>
<proteinExistence type="inferred from homology"/>
<dbReference type="RefSeq" id="WP_118990474.1">
    <property type="nucleotide sequence ID" value="NZ_CP023434.1"/>
</dbReference>
<evidence type="ECO:0000256" key="10">
    <source>
        <dbReference type="HAMAP-Rule" id="MF_01808"/>
    </source>
</evidence>
<dbReference type="PROSITE" id="PS51898">
    <property type="entry name" value="TYR_RECOMBINASE"/>
    <property type="match status" value="1"/>
</dbReference>
<dbReference type="HAMAP" id="MF_01808">
    <property type="entry name" value="Recomb_XerC_XerD"/>
    <property type="match status" value="1"/>
</dbReference>
<evidence type="ECO:0000259" key="12">
    <source>
        <dbReference type="PROSITE" id="PS51898"/>
    </source>
</evidence>
<evidence type="ECO:0000259" key="13">
    <source>
        <dbReference type="PROSITE" id="PS51900"/>
    </source>
</evidence>
<keyword evidence="15" id="KW-1185">Reference proteome</keyword>
<keyword evidence="5 10" id="KW-0159">Chromosome partition</keyword>
<feature type="domain" description="Tyr recombinase" evidence="12">
    <location>
        <begin position="108"/>
        <end position="294"/>
    </location>
</feature>
<keyword evidence="6 10" id="KW-0229">DNA integration</keyword>
<dbReference type="Proteomes" id="UP000263232">
    <property type="component" value="Chromosome"/>
</dbReference>
<dbReference type="InterPro" id="IPR044068">
    <property type="entry name" value="CB"/>
</dbReference>
<dbReference type="InterPro" id="IPR004107">
    <property type="entry name" value="Integrase_SAM-like_N"/>
</dbReference>
<dbReference type="Gene3D" id="1.10.443.10">
    <property type="entry name" value="Intergrase catalytic core"/>
    <property type="match status" value="1"/>
</dbReference>
<comment type="subunit">
    <text evidence="10">Forms a cyclic heterotetrameric complex composed of two molecules of XerC and two molecules of XerD.</text>
</comment>
<keyword evidence="3 10" id="KW-0963">Cytoplasm</keyword>
<feature type="active site" evidence="10">
    <location>
        <position position="249"/>
    </location>
</feature>
<protein>
    <recommendedName>
        <fullName evidence="10 11">Tyrosine recombinase XerC</fullName>
    </recommendedName>
</protein>
<dbReference type="Pfam" id="PF02899">
    <property type="entry name" value="Phage_int_SAM_1"/>
    <property type="match status" value="1"/>
</dbReference>
<evidence type="ECO:0000256" key="7">
    <source>
        <dbReference type="ARBA" id="ARBA00023125"/>
    </source>
</evidence>
<dbReference type="AlphaFoldDB" id="A0A347WKG5"/>
<dbReference type="CDD" id="cd00798">
    <property type="entry name" value="INT_XerDC_C"/>
    <property type="match status" value="1"/>
</dbReference>
<evidence type="ECO:0000313" key="14">
    <source>
        <dbReference type="EMBL" id="AXY25572.1"/>
    </source>
</evidence>
<dbReference type="GO" id="GO:0051301">
    <property type="term" value="P:cell division"/>
    <property type="evidence" value="ECO:0007669"/>
    <property type="project" value="UniProtKB-UniRule"/>
</dbReference>
<dbReference type="OrthoDB" id="9801717at2"/>
<gene>
    <name evidence="10" type="primary">xerC</name>
    <name evidence="14" type="ORF">CL176_05950</name>
</gene>
<dbReference type="GO" id="GO:0006313">
    <property type="term" value="P:DNA transposition"/>
    <property type="evidence" value="ECO:0007669"/>
    <property type="project" value="UniProtKB-UniRule"/>
</dbReference>
<evidence type="ECO:0000256" key="8">
    <source>
        <dbReference type="ARBA" id="ARBA00023172"/>
    </source>
</evidence>
<feature type="domain" description="Core-binding (CB)" evidence="13">
    <location>
        <begin position="1"/>
        <end position="87"/>
    </location>
</feature>
<dbReference type="InterPro" id="IPR010998">
    <property type="entry name" value="Integrase_recombinase_N"/>
</dbReference>
<dbReference type="InterPro" id="IPR011931">
    <property type="entry name" value="Recomb_XerC"/>
</dbReference>
<feature type="active site" evidence="10">
    <location>
        <position position="246"/>
    </location>
</feature>
<dbReference type="PROSITE" id="PS51900">
    <property type="entry name" value="CB"/>
    <property type="match status" value="1"/>
</dbReference>
<evidence type="ECO:0000256" key="3">
    <source>
        <dbReference type="ARBA" id="ARBA00022490"/>
    </source>
</evidence>
<evidence type="ECO:0000256" key="11">
    <source>
        <dbReference type="NCBIfam" id="TIGR02224"/>
    </source>
</evidence>
<dbReference type="NCBIfam" id="NF001399">
    <property type="entry name" value="PRK00283.1"/>
    <property type="match status" value="1"/>
</dbReference>
<keyword evidence="4 10" id="KW-0132">Cell division</keyword>
<dbReference type="Gene3D" id="1.10.150.130">
    <property type="match status" value="1"/>
</dbReference>
<keyword evidence="8 10" id="KW-0233">DNA recombination</keyword>
<organism evidence="14 15">
    <name type="scientific">Suicoccus acidiformans</name>
    <dbReference type="NCBI Taxonomy" id="2036206"/>
    <lineage>
        <taxon>Bacteria</taxon>
        <taxon>Bacillati</taxon>
        <taxon>Bacillota</taxon>
        <taxon>Bacilli</taxon>
        <taxon>Lactobacillales</taxon>
        <taxon>Aerococcaceae</taxon>
        <taxon>Suicoccus</taxon>
    </lineage>
</organism>
<dbReference type="GO" id="GO:0007059">
    <property type="term" value="P:chromosome segregation"/>
    <property type="evidence" value="ECO:0007669"/>
    <property type="project" value="UniProtKB-UniRule"/>
</dbReference>
<reference evidence="14 15" key="1">
    <citation type="submission" date="2017-09" db="EMBL/GenBank/DDBJ databases">
        <title>Complete genome sequence of Oxytococcus suis strain ZY16052.</title>
        <authorList>
            <person name="Li F."/>
        </authorList>
    </citation>
    <scope>NUCLEOTIDE SEQUENCE [LARGE SCALE GENOMIC DNA]</scope>
    <source>
        <strain evidence="14 15">ZY16052</strain>
    </source>
</reference>
<dbReference type="GO" id="GO:0003677">
    <property type="term" value="F:DNA binding"/>
    <property type="evidence" value="ECO:0007669"/>
    <property type="project" value="UniProtKB-UniRule"/>
</dbReference>
<dbReference type="InterPro" id="IPR011010">
    <property type="entry name" value="DNA_brk_join_enz"/>
</dbReference>
<dbReference type="InterPro" id="IPR002104">
    <property type="entry name" value="Integrase_catalytic"/>
</dbReference>
<dbReference type="Pfam" id="PF00589">
    <property type="entry name" value="Phage_integrase"/>
    <property type="match status" value="1"/>
</dbReference>
<dbReference type="GO" id="GO:0005737">
    <property type="term" value="C:cytoplasm"/>
    <property type="evidence" value="ECO:0007669"/>
    <property type="project" value="UniProtKB-SubCell"/>
</dbReference>
<dbReference type="InterPro" id="IPR050090">
    <property type="entry name" value="Tyrosine_recombinase_XerCD"/>
</dbReference>
<evidence type="ECO:0000313" key="15">
    <source>
        <dbReference type="Proteomes" id="UP000263232"/>
    </source>
</evidence>
<feature type="active site" evidence="10">
    <location>
        <position position="173"/>
    </location>
</feature>
<evidence type="ECO:0000256" key="5">
    <source>
        <dbReference type="ARBA" id="ARBA00022829"/>
    </source>
</evidence>
<evidence type="ECO:0000256" key="2">
    <source>
        <dbReference type="ARBA" id="ARBA00006657"/>
    </source>
</evidence>
<dbReference type="InterPro" id="IPR023009">
    <property type="entry name" value="Tyrosine_recombinase_XerC/XerD"/>
</dbReference>
<dbReference type="EMBL" id="CP023434">
    <property type="protein sequence ID" value="AXY25572.1"/>
    <property type="molecule type" value="Genomic_DNA"/>
</dbReference>
<evidence type="ECO:0000256" key="9">
    <source>
        <dbReference type="ARBA" id="ARBA00023306"/>
    </source>
</evidence>
<keyword evidence="9 10" id="KW-0131">Cell cycle</keyword>
<evidence type="ECO:0000256" key="4">
    <source>
        <dbReference type="ARBA" id="ARBA00022618"/>
    </source>
</evidence>
<accession>A0A347WKG5</accession>
<evidence type="ECO:0000256" key="6">
    <source>
        <dbReference type="ARBA" id="ARBA00022908"/>
    </source>
</evidence>
<dbReference type="GO" id="GO:0009037">
    <property type="term" value="F:tyrosine-based site-specific recombinase activity"/>
    <property type="evidence" value="ECO:0007669"/>
    <property type="project" value="UniProtKB-UniRule"/>
</dbReference>
<dbReference type="PANTHER" id="PTHR30349">
    <property type="entry name" value="PHAGE INTEGRASE-RELATED"/>
    <property type="match status" value="1"/>
</dbReference>
<dbReference type="KEGG" id="abae:CL176_05950"/>
<dbReference type="InterPro" id="IPR013762">
    <property type="entry name" value="Integrase-like_cat_sf"/>
</dbReference>
<sequence>MQYEKHIALFLRYLESERRYSKETVKAYRTDLIEFFNFLQNSGDTRIESLTYRDMRLYLAHLNERQLARSTIARKLSSLRSFFKFAVREEWLSQNPMELIQFNQRDQRLPEFFYENEMEAILNAAAASQKPNALRNLAIIELLYATGMRVSELTSLTIERVNLDLQVVRVIGKGDKERMIPVGDQASQTLQLYLQAQRPKLAALSKAVSNAVFLSDKGEVMNADQIRYILQRIIDEGALHLTIHPHKLRHTFATHLLNHGADMRSVQELLGHENLSSTQIYTHVTKDKLRQAYLNAHPRAKRKS</sequence>
<comment type="function">
    <text evidence="10">Site-specific tyrosine recombinase, which acts by catalyzing the cutting and rejoining of the recombining DNA molecules. The XerC-XerD complex is essential to convert dimers of the bacterial chromosome into monomers to permit their segregation at cell division. It also contributes to the segregational stability of plasmids.</text>
</comment>
<evidence type="ECO:0000256" key="1">
    <source>
        <dbReference type="ARBA" id="ARBA00004496"/>
    </source>
</evidence>
<comment type="subcellular location">
    <subcellularLocation>
        <location evidence="1 10">Cytoplasm</location>
    </subcellularLocation>
</comment>
<dbReference type="PANTHER" id="PTHR30349:SF77">
    <property type="entry name" value="TYROSINE RECOMBINASE XERC"/>
    <property type="match status" value="1"/>
</dbReference>
<feature type="active site" description="O-(3'-phospho-DNA)-tyrosine intermediate" evidence="10">
    <location>
        <position position="281"/>
    </location>
</feature>